<dbReference type="EMBL" id="GISG01166224">
    <property type="protein sequence ID" value="MBA4650717.1"/>
    <property type="molecule type" value="Transcribed_RNA"/>
</dbReference>
<reference evidence="1" key="2">
    <citation type="submission" date="2020-07" db="EMBL/GenBank/DDBJ databases">
        <authorList>
            <person name="Vera ALvarez R."/>
            <person name="Arias-Moreno D.M."/>
            <person name="Jimenez-Jacinto V."/>
            <person name="Jimenez-Bremont J.F."/>
            <person name="Swaminathan K."/>
            <person name="Moose S.P."/>
            <person name="Guerrero-Gonzalez M.L."/>
            <person name="Marino-Ramirez L."/>
            <person name="Landsman D."/>
            <person name="Rodriguez-Kessler M."/>
            <person name="Delgado-Sanchez P."/>
        </authorList>
    </citation>
    <scope>NUCLEOTIDE SEQUENCE</scope>
    <source>
        <tissue evidence="1">Cladode</tissue>
    </source>
</reference>
<sequence length="156" mass="17301">MVKLIEVKRSITIDIKDLNHCDTLIVRLRIPKAIEGSLEASRGYPPGPFFVLEHLKHLPQIIISPFLFAIHELHKVPKIKHTILVRVKLIDHLLDILLGYALPNGAEVPPQLKSRNLSILIHVKVAEYIPQLLLPGPPPGPKWAAGKLTRGSRGGG</sequence>
<accession>A0A7C9D7A2</accession>
<reference evidence="1" key="1">
    <citation type="journal article" date="2013" name="J. Plant Res.">
        <title>Effect of fungi and light on seed germination of three Opuntia species from semiarid lands of central Mexico.</title>
        <authorList>
            <person name="Delgado-Sanchez P."/>
            <person name="Jimenez-Bremont J.F."/>
            <person name="Guerrero-Gonzalez Mde L."/>
            <person name="Flores J."/>
        </authorList>
    </citation>
    <scope>NUCLEOTIDE SEQUENCE</scope>
    <source>
        <tissue evidence="1">Cladode</tissue>
    </source>
</reference>
<dbReference type="AlphaFoldDB" id="A0A7C9D7A2"/>
<evidence type="ECO:0000313" key="1">
    <source>
        <dbReference type="EMBL" id="MBA4632244.1"/>
    </source>
</evidence>
<protein>
    <submittedName>
        <fullName evidence="1">Uncharacterized protein</fullName>
    </submittedName>
</protein>
<name>A0A7C9D7A2_OPUST</name>
<dbReference type="EMBL" id="GISG01081491">
    <property type="protein sequence ID" value="MBA4632244.1"/>
    <property type="molecule type" value="Transcribed_RNA"/>
</dbReference>
<organism evidence="1">
    <name type="scientific">Opuntia streptacantha</name>
    <name type="common">Prickly pear cactus</name>
    <name type="synonym">Opuntia cardona</name>
    <dbReference type="NCBI Taxonomy" id="393608"/>
    <lineage>
        <taxon>Eukaryota</taxon>
        <taxon>Viridiplantae</taxon>
        <taxon>Streptophyta</taxon>
        <taxon>Embryophyta</taxon>
        <taxon>Tracheophyta</taxon>
        <taxon>Spermatophyta</taxon>
        <taxon>Magnoliopsida</taxon>
        <taxon>eudicotyledons</taxon>
        <taxon>Gunneridae</taxon>
        <taxon>Pentapetalae</taxon>
        <taxon>Caryophyllales</taxon>
        <taxon>Cactineae</taxon>
        <taxon>Cactaceae</taxon>
        <taxon>Opuntioideae</taxon>
        <taxon>Opuntia</taxon>
    </lineage>
</organism>
<proteinExistence type="predicted"/>